<reference evidence="3" key="2">
    <citation type="journal article" date="2015" name="J. Proteomics">
        <title>Sexual differences in the sialomes of the zebra tick, Rhipicephalus pulchellus.</title>
        <authorList>
            <person name="Tan A.W."/>
            <person name="Francischetti I.M."/>
            <person name="Slovak M."/>
            <person name="Kini R.M."/>
            <person name="Ribeiro J.M."/>
        </authorList>
    </citation>
    <scope>NUCLEOTIDE SEQUENCE</scope>
    <source>
        <tissue evidence="3">Salivary gland</tissue>
    </source>
</reference>
<sequence>LSLFFLFFFNTYIHSRNSRFSIADRSDKIDELNIGCHLYAFSFLCSPFICPKIGKAQDASAMEQREACKSFEKVLVQNIQFGLSPSLTVAIKSIKRWRLVRAALPHVMHCCAALLYARKESCSEKLGAAETKLLYTLHWILLDAAEECTDAEHSQTGQLPDKSQYIFPITVIQVFVYLFAPLIPFLKQSDFVGSFRLENGVRIWEPLCQHRHPAVPCFTAPVQPHGHAMRAARRGDFDLRRHQYGDVFIGGGPPKLRKQDSVKTGTDENEGSDHGSPDITITSRASSASAIKEATDSEANVPMA</sequence>
<dbReference type="EMBL" id="GACK01003836">
    <property type="protein sequence ID" value="JAA61198.1"/>
    <property type="molecule type" value="mRNA"/>
</dbReference>
<feature type="compositionally biased region" description="Low complexity" evidence="1">
    <location>
        <begin position="279"/>
        <end position="291"/>
    </location>
</feature>
<dbReference type="PANTHER" id="PTHR31781">
    <property type="entry name" value="UNC80"/>
    <property type="match status" value="1"/>
</dbReference>
<accession>L7MD87</accession>
<organism evidence="3">
    <name type="scientific">Rhipicephalus pulchellus</name>
    <name type="common">Yellow backed tick</name>
    <name type="synonym">Dermacentor pulchellus</name>
    <dbReference type="NCBI Taxonomy" id="72859"/>
    <lineage>
        <taxon>Eukaryota</taxon>
        <taxon>Metazoa</taxon>
        <taxon>Ecdysozoa</taxon>
        <taxon>Arthropoda</taxon>
        <taxon>Chelicerata</taxon>
        <taxon>Arachnida</taxon>
        <taxon>Acari</taxon>
        <taxon>Parasitiformes</taxon>
        <taxon>Ixodida</taxon>
        <taxon>Ixodoidea</taxon>
        <taxon>Ixodidae</taxon>
        <taxon>Rhipicephalinae</taxon>
        <taxon>Rhipicephalus</taxon>
        <taxon>Rhipicephalus</taxon>
    </lineage>
</organism>
<dbReference type="PANTHER" id="PTHR31781:SF1">
    <property type="entry name" value="PROTEIN UNC-80 HOMOLOG"/>
    <property type="match status" value="1"/>
</dbReference>
<feature type="domain" description="Cation channel complex component UNC80 N-terminal" evidence="2">
    <location>
        <begin position="45"/>
        <end position="224"/>
    </location>
</feature>
<reference evidence="3" key="1">
    <citation type="submission" date="2012-11" db="EMBL/GenBank/DDBJ databases">
        <authorList>
            <person name="Lucero-Rivera Y.E."/>
            <person name="Tovar-Ramirez D."/>
        </authorList>
    </citation>
    <scope>NUCLEOTIDE SEQUENCE</scope>
    <source>
        <tissue evidence="3">Salivary gland</tissue>
    </source>
</reference>
<dbReference type="AlphaFoldDB" id="L7MD87"/>
<dbReference type="Pfam" id="PF15778">
    <property type="entry name" value="UNC80_N"/>
    <property type="match status" value="1"/>
</dbReference>
<dbReference type="GO" id="GO:0030424">
    <property type="term" value="C:axon"/>
    <property type="evidence" value="ECO:0007669"/>
    <property type="project" value="TreeGrafter"/>
</dbReference>
<protein>
    <recommendedName>
        <fullName evidence="2">Cation channel complex component UNC80 N-terminal domain-containing protein</fullName>
    </recommendedName>
</protein>
<evidence type="ECO:0000313" key="3">
    <source>
        <dbReference type="EMBL" id="JAA61198.1"/>
    </source>
</evidence>
<feature type="non-terminal residue" evidence="3">
    <location>
        <position position="304"/>
    </location>
</feature>
<evidence type="ECO:0000256" key="1">
    <source>
        <dbReference type="SAM" id="MobiDB-lite"/>
    </source>
</evidence>
<dbReference type="GO" id="GO:0055080">
    <property type="term" value="P:monoatomic cation homeostasis"/>
    <property type="evidence" value="ECO:0007669"/>
    <property type="project" value="TreeGrafter"/>
</dbReference>
<evidence type="ECO:0000259" key="2">
    <source>
        <dbReference type="Pfam" id="PF15778"/>
    </source>
</evidence>
<dbReference type="InterPro" id="IPR031542">
    <property type="entry name" value="UNC80_N"/>
</dbReference>
<feature type="region of interest" description="Disordered" evidence="1">
    <location>
        <begin position="248"/>
        <end position="304"/>
    </location>
</feature>
<dbReference type="GO" id="GO:0005261">
    <property type="term" value="F:monoatomic cation channel activity"/>
    <property type="evidence" value="ECO:0007669"/>
    <property type="project" value="TreeGrafter"/>
</dbReference>
<proteinExistence type="evidence at transcript level"/>
<feature type="non-terminal residue" evidence="3">
    <location>
        <position position="1"/>
    </location>
</feature>
<dbReference type="GO" id="GO:0034703">
    <property type="term" value="C:cation channel complex"/>
    <property type="evidence" value="ECO:0007669"/>
    <property type="project" value="TreeGrafter"/>
</dbReference>
<name>L7MD87_RHIPC</name>